<reference evidence="1" key="1">
    <citation type="journal article" date="2019" name="bioRxiv">
        <title>The Genome of the Zebra Mussel, Dreissena polymorpha: A Resource for Invasive Species Research.</title>
        <authorList>
            <person name="McCartney M.A."/>
            <person name="Auch B."/>
            <person name="Kono T."/>
            <person name="Mallez S."/>
            <person name="Zhang Y."/>
            <person name="Obille A."/>
            <person name="Becker A."/>
            <person name="Abrahante J.E."/>
            <person name="Garbe J."/>
            <person name="Badalamenti J.P."/>
            <person name="Herman A."/>
            <person name="Mangelson H."/>
            <person name="Liachko I."/>
            <person name="Sullivan S."/>
            <person name="Sone E.D."/>
            <person name="Koren S."/>
            <person name="Silverstein K.A.T."/>
            <person name="Beckman K.B."/>
            <person name="Gohl D.M."/>
        </authorList>
    </citation>
    <scope>NUCLEOTIDE SEQUENCE</scope>
    <source>
        <strain evidence="1">Duluth1</strain>
        <tissue evidence="1">Whole animal</tissue>
    </source>
</reference>
<dbReference type="AlphaFoldDB" id="A0A9D4IPV4"/>
<dbReference type="Proteomes" id="UP000828390">
    <property type="component" value="Unassembled WGS sequence"/>
</dbReference>
<evidence type="ECO:0000313" key="2">
    <source>
        <dbReference type="Proteomes" id="UP000828390"/>
    </source>
</evidence>
<organism evidence="1 2">
    <name type="scientific">Dreissena polymorpha</name>
    <name type="common">Zebra mussel</name>
    <name type="synonym">Mytilus polymorpha</name>
    <dbReference type="NCBI Taxonomy" id="45954"/>
    <lineage>
        <taxon>Eukaryota</taxon>
        <taxon>Metazoa</taxon>
        <taxon>Spiralia</taxon>
        <taxon>Lophotrochozoa</taxon>
        <taxon>Mollusca</taxon>
        <taxon>Bivalvia</taxon>
        <taxon>Autobranchia</taxon>
        <taxon>Heteroconchia</taxon>
        <taxon>Euheterodonta</taxon>
        <taxon>Imparidentia</taxon>
        <taxon>Neoheterodontei</taxon>
        <taxon>Myida</taxon>
        <taxon>Dreissenoidea</taxon>
        <taxon>Dreissenidae</taxon>
        <taxon>Dreissena</taxon>
    </lineage>
</organism>
<proteinExistence type="predicted"/>
<accession>A0A9D4IPV4</accession>
<name>A0A9D4IPV4_DREPO</name>
<sequence length="56" mass="6310">MILSIQPQGVENLSVKCSTADFRSTSICPLLSTCKEHLYNNSTDSKQVKWLFSSSW</sequence>
<evidence type="ECO:0000313" key="1">
    <source>
        <dbReference type="EMBL" id="KAH3782255.1"/>
    </source>
</evidence>
<dbReference type="EMBL" id="JAIWYP010000008">
    <property type="protein sequence ID" value="KAH3782255.1"/>
    <property type="molecule type" value="Genomic_DNA"/>
</dbReference>
<keyword evidence="2" id="KW-1185">Reference proteome</keyword>
<gene>
    <name evidence="1" type="ORF">DPMN_160168</name>
</gene>
<reference evidence="1" key="2">
    <citation type="submission" date="2020-11" db="EMBL/GenBank/DDBJ databases">
        <authorList>
            <person name="McCartney M.A."/>
            <person name="Auch B."/>
            <person name="Kono T."/>
            <person name="Mallez S."/>
            <person name="Becker A."/>
            <person name="Gohl D.M."/>
            <person name="Silverstein K.A.T."/>
            <person name="Koren S."/>
            <person name="Bechman K.B."/>
            <person name="Herman A."/>
            <person name="Abrahante J.E."/>
            <person name="Garbe J."/>
        </authorList>
    </citation>
    <scope>NUCLEOTIDE SEQUENCE</scope>
    <source>
        <strain evidence="1">Duluth1</strain>
        <tissue evidence="1">Whole animal</tissue>
    </source>
</reference>
<comment type="caution">
    <text evidence="1">The sequence shown here is derived from an EMBL/GenBank/DDBJ whole genome shotgun (WGS) entry which is preliminary data.</text>
</comment>
<protein>
    <submittedName>
        <fullName evidence="1">Uncharacterized protein</fullName>
    </submittedName>
</protein>